<evidence type="ECO:0000313" key="3">
    <source>
        <dbReference type="Proteomes" id="UP000515220"/>
    </source>
</evidence>
<evidence type="ECO:0000256" key="1">
    <source>
        <dbReference type="SAM" id="MobiDB-lite"/>
    </source>
</evidence>
<dbReference type="EMBL" id="AP023326">
    <property type="protein sequence ID" value="BCI67026.1"/>
    <property type="molecule type" value="Genomic_DNA"/>
</dbReference>
<dbReference type="Proteomes" id="UP000515220">
    <property type="component" value="Chromosome"/>
</dbReference>
<dbReference type="AlphaFoldDB" id="A0A6S6PJM6"/>
<sequence>MSKSGYNLAAGNRSKRRPNKDERQGLRVASISTFMSLYTRKAQRGVEPNDRRYDRDLERKVKSMKAVDLDRLLRDGEDINGPDWD</sequence>
<reference evidence="2 3" key="1">
    <citation type="submission" date="2020-07" db="EMBL/GenBank/DDBJ databases">
        <title>Complete Genome Sequence of an acetic acid bacterium, Acetobacter aceti JCM20276.</title>
        <authorList>
            <person name="Hirose Y."/>
            <person name="Mihara H."/>
        </authorList>
    </citation>
    <scope>NUCLEOTIDE SEQUENCE [LARGE SCALE GENOMIC DNA]</scope>
    <source>
        <strain evidence="2 3">JCM20276</strain>
    </source>
</reference>
<proteinExistence type="predicted"/>
<dbReference type="RefSeq" id="WP_099348601.1">
    <property type="nucleotide sequence ID" value="NZ_AP023326.1"/>
</dbReference>
<name>A0A6S6PJM6_ACEAC</name>
<evidence type="ECO:0000313" key="2">
    <source>
        <dbReference type="EMBL" id="BCI67026.1"/>
    </source>
</evidence>
<gene>
    <name evidence="2" type="ORF">AAJCM20276_16500</name>
</gene>
<organism evidence="2 3">
    <name type="scientific">Acetobacter aceti</name>
    <dbReference type="NCBI Taxonomy" id="435"/>
    <lineage>
        <taxon>Bacteria</taxon>
        <taxon>Pseudomonadati</taxon>
        <taxon>Pseudomonadota</taxon>
        <taxon>Alphaproteobacteria</taxon>
        <taxon>Acetobacterales</taxon>
        <taxon>Acetobacteraceae</taxon>
        <taxon>Acetobacter</taxon>
        <taxon>Acetobacter subgen. Acetobacter</taxon>
    </lineage>
</organism>
<feature type="region of interest" description="Disordered" evidence="1">
    <location>
        <begin position="1"/>
        <end position="25"/>
    </location>
</feature>
<protein>
    <submittedName>
        <fullName evidence="2">Uncharacterized protein</fullName>
    </submittedName>
</protein>
<accession>A0A6S6PJM6</accession>